<dbReference type="AlphaFoldDB" id="K0JV59"/>
<evidence type="ECO:0000259" key="1">
    <source>
        <dbReference type="Pfam" id="PF04149"/>
    </source>
</evidence>
<evidence type="ECO:0000313" key="3">
    <source>
        <dbReference type="Proteomes" id="UP000006281"/>
    </source>
</evidence>
<dbReference type="EMBL" id="HE804045">
    <property type="protein sequence ID" value="CCH29876.1"/>
    <property type="molecule type" value="Genomic_DNA"/>
</dbReference>
<reference evidence="2 3" key="1">
    <citation type="journal article" date="2012" name="BMC Genomics">
        <title>Complete genome sequence of Saccharothrix espanaensis DSM 44229T and comparison to the other completely sequenced Pseudonocardiaceae.</title>
        <authorList>
            <person name="Strobel T."/>
            <person name="Al-Dilaimi A."/>
            <person name="Blom J."/>
            <person name="Gessner A."/>
            <person name="Kalinowski J."/>
            <person name="Luzhetska M."/>
            <person name="Puhler A."/>
            <person name="Szczepanowski R."/>
            <person name="Bechthold A."/>
            <person name="Ruckert C."/>
        </authorList>
    </citation>
    <scope>NUCLEOTIDE SEQUENCE [LARGE SCALE GENOMIC DNA]</scope>
    <source>
        <strain evidence="3">ATCC 51144 / DSM 44229 / JCM 9112 / NBRC 15066 / NRRL 15764</strain>
    </source>
</reference>
<dbReference type="InterPro" id="IPR007278">
    <property type="entry name" value="DUF397"/>
</dbReference>
<protein>
    <recommendedName>
        <fullName evidence="1">DUF397 domain-containing protein</fullName>
    </recommendedName>
</protein>
<dbReference type="Pfam" id="PF04149">
    <property type="entry name" value="DUF397"/>
    <property type="match status" value="1"/>
</dbReference>
<gene>
    <name evidence="2" type="ordered locus">BN6_25620</name>
</gene>
<dbReference type="PATRIC" id="fig|1179773.3.peg.2568"/>
<keyword evidence="3" id="KW-1185">Reference proteome</keyword>
<accession>K0JV59</accession>
<dbReference type="OrthoDB" id="4570646at2"/>
<proteinExistence type="predicted"/>
<dbReference type="KEGG" id="sesp:BN6_25620"/>
<dbReference type="eggNOG" id="ENOG5031QAQ">
    <property type="taxonomic scope" value="Bacteria"/>
</dbReference>
<organism evidence="2 3">
    <name type="scientific">Saccharothrix espanaensis (strain ATCC 51144 / DSM 44229 / JCM 9112 / NBRC 15066 / NRRL 15764)</name>
    <dbReference type="NCBI Taxonomy" id="1179773"/>
    <lineage>
        <taxon>Bacteria</taxon>
        <taxon>Bacillati</taxon>
        <taxon>Actinomycetota</taxon>
        <taxon>Actinomycetes</taxon>
        <taxon>Pseudonocardiales</taxon>
        <taxon>Pseudonocardiaceae</taxon>
        <taxon>Saccharothrix</taxon>
    </lineage>
</organism>
<sequence length="58" mass="6485">MTRSGWFKSSYSADNPACVEVRLTADATHVRDSKHPSGPRLSFSRTTWAKFLDRPTTG</sequence>
<dbReference type="STRING" id="1179773.BN6_25620"/>
<dbReference type="HOGENOM" id="CLU_131550_2_1_11"/>
<feature type="domain" description="DUF397" evidence="1">
    <location>
        <begin position="5"/>
        <end position="53"/>
    </location>
</feature>
<dbReference type="RefSeq" id="WP_015099988.1">
    <property type="nucleotide sequence ID" value="NC_019673.1"/>
</dbReference>
<dbReference type="BioCyc" id="SESP1179773:BN6_RS42925-MONOMER"/>
<dbReference type="Proteomes" id="UP000006281">
    <property type="component" value="Chromosome"/>
</dbReference>
<evidence type="ECO:0000313" key="2">
    <source>
        <dbReference type="EMBL" id="CCH29876.1"/>
    </source>
</evidence>
<name>K0JV59_SACES</name>